<feature type="transmembrane region" description="Helical" evidence="2">
    <location>
        <begin position="82"/>
        <end position="104"/>
    </location>
</feature>
<protein>
    <recommendedName>
        <fullName evidence="3">CAAX prenyl protease 2/Lysostaphin resistance protein A-like domain-containing protein</fullName>
    </recommendedName>
</protein>
<organism evidence="4 5">
    <name type="scientific">Furfurilactobacillus rossiae DSM 15814</name>
    <dbReference type="NCBI Taxonomy" id="1114972"/>
    <lineage>
        <taxon>Bacteria</taxon>
        <taxon>Bacillati</taxon>
        <taxon>Bacillota</taxon>
        <taxon>Bacilli</taxon>
        <taxon>Lactobacillales</taxon>
        <taxon>Lactobacillaceae</taxon>
        <taxon>Furfurilactobacillus</taxon>
    </lineage>
</organism>
<comment type="caution">
    <text evidence="4">The sequence shown here is derived from an EMBL/GenBank/DDBJ whole genome shotgun (WGS) entry which is preliminary data.</text>
</comment>
<dbReference type="PATRIC" id="fig|1114972.6.peg.736"/>
<feature type="transmembrane region" description="Helical" evidence="2">
    <location>
        <begin position="161"/>
        <end position="182"/>
    </location>
</feature>
<feature type="transmembrane region" description="Helical" evidence="2">
    <location>
        <begin position="189"/>
        <end position="205"/>
    </location>
</feature>
<dbReference type="GO" id="GO:0080120">
    <property type="term" value="P:CAAX-box protein maturation"/>
    <property type="evidence" value="ECO:0007669"/>
    <property type="project" value="UniProtKB-ARBA"/>
</dbReference>
<feature type="transmembrane region" description="Helical" evidence="2">
    <location>
        <begin position="211"/>
        <end position="231"/>
    </location>
</feature>
<dbReference type="RefSeq" id="WP_017262398.1">
    <property type="nucleotide sequence ID" value="NZ_AUAW01000013.1"/>
</dbReference>
<evidence type="ECO:0000313" key="4">
    <source>
        <dbReference type="EMBL" id="KRL54032.1"/>
    </source>
</evidence>
<dbReference type="AlphaFoldDB" id="A0A0R1RA61"/>
<dbReference type="STRING" id="1114972.FD35_GL000735"/>
<dbReference type="InterPro" id="IPR052710">
    <property type="entry name" value="CAAX_protease"/>
</dbReference>
<dbReference type="PANTHER" id="PTHR36435">
    <property type="entry name" value="SLR1288 PROTEIN"/>
    <property type="match status" value="1"/>
</dbReference>
<evidence type="ECO:0000256" key="2">
    <source>
        <dbReference type="SAM" id="Phobius"/>
    </source>
</evidence>
<feature type="domain" description="CAAX prenyl protease 2/Lysostaphin resistance protein A-like" evidence="3">
    <location>
        <begin position="127"/>
        <end position="223"/>
    </location>
</feature>
<dbReference type="GO" id="GO:0004175">
    <property type="term" value="F:endopeptidase activity"/>
    <property type="evidence" value="ECO:0007669"/>
    <property type="project" value="UniProtKB-ARBA"/>
</dbReference>
<proteinExistence type="inferred from homology"/>
<dbReference type="Pfam" id="PF02517">
    <property type="entry name" value="Rce1-like"/>
    <property type="match status" value="1"/>
</dbReference>
<evidence type="ECO:0000259" key="3">
    <source>
        <dbReference type="Pfam" id="PF02517"/>
    </source>
</evidence>
<dbReference type="InterPro" id="IPR003675">
    <property type="entry name" value="Rce1/LyrA-like_dom"/>
</dbReference>
<keyword evidence="2" id="KW-1133">Transmembrane helix</keyword>
<dbReference type="EMBL" id="AZFF01000012">
    <property type="protein sequence ID" value="KRL54032.1"/>
    <property type="molecule type" value="Genomic_DNA"/>
</dbReference>
<keyword evidence="5" id="KW-1185">Reference proteome</keyword>
<dbReference type="PANTHER" id="PTHR36435:SF1">
    <property type="entry name" value="CAAX AMINO TERMINAL PROTEASE FAMILY PROTEIN"/>
    <property type="match status" value="1"/>
</dbReference>
<evidence type="ECO:0000313" key="5">
    <source>
        <dbReference type="Proteomes" id="UP000051999"/>
    </source>
</evidence>
<dbReference type="eggNOG" id="COG1266">
    <property type="taxonomic scope" value="Bacteria"/>
</dbReference>
<dbReference type="OrthoDB" id="2194912at2"/>
<accession>A0A0R1RA61</accession>
<feature type="transmembrane region" description="Helical" evidence="2">
    <location>
        <begin position="46"/>
        <end position="62"/>
    </location>
</feature>
<evidence type="ECO:0000256" key="1">
    <source>
        <dbReference type="ARBA" id="ARBA00009067"/>
    </source>
</evidence>
<dbReference type="Proteomes" id="UP000051999">
    <property type="component" value="Unassembled WGS sequence"/>
</dbReference>
<name>A0A0R1RA61_9LACO</name>
<reference evidence="4 5" key="1">
    <citation type="journal article" date="2015" name="Genome Announc.">
        <title>Expanding the biotechnology potential of lactobacilli through comparative genomics of 213 strains and associated genera.</title>
        <authorList>
            <person name="Sun Z."/>
            <person name="Harris H.M."/>
            <person name="McCann A."/>
            <person name="Guo C."/>
            <person name="Argimon S."/>
            <person name="Zhang W."/>
            <person name="Yang X."/>
            <person name="Jeffery I.B."/>
            <person name="Cooney J.C."/>
            <person name="Kagawa T.F."/>
            <person name="Liu W."/>
            <person name="Song Y."/>
            <person name="Salvetti E."/>
            <person name="Wrobel A."/>
            <person name="Rasinkangas P."/>
            <person name="Parkhill J."/>
            <person name="Rea M.C."/>
            <person name="O'Sullivan O."/>
            <person name="Ritari J."/>
            <person name="Douillard F.P."/>
            <person name="Paul Ross R."/>
            <person name="Yang R."/>
            <person name="Briner A.E."/>
            <person name="Felis G.E."/>
            <person name="de Vos W.M."/>
            <person name="Barrangou R."/>
            <person name="Klaenhammer T.R."/>
            <person name="Caufield P.W."/>
            <person name="Cui Y."/>
            <person name="Zhang H."/>
            <person name="O'Toole P.W."/>
        </authorList>
    </citation>
    <scope>NUCLEOTIDE SEQUENCE [LARGE SCALE GENOMIC DNA]</scope>
    <source>
        <strain evidence="4 5">DSM 15814</strain>
    </source>
</reference>
<comment type="similarity">
    <text evidence="1">Belongs to the UPF0177 family.</text>
</comment>
<sequence>MTYLEVSNALEANGDSQINRITVGGYFLLMLTIGALPILQWQHINGLLMLIFLLILVTMRATKDPIVKSYPQSRPNESWWAVSLRMLMYVFMPFVAIVAVSLVAAGNRDSAVSSTNTATLSRQIMNSPAMMLMVLLIAPYLEEVVFRQSVFSGVTKWLHVHLTGANENVCWWIAAILTGWAFGMMHEDSVLLVYVLFSIYLQWIYHRERDLRFNIITHMGVNTLTFCLLLWQR</sequence>
<gene>
    <name evidence="4" type="ORF">FD35_GL000735</name>
</gene>
<feature type="transmembrane region" description="Helical" evidence="2">
    <location>
        <begin position="124"/>
        <end position="141"/>
    </location>
</feature>
<feature type="transmembrane region" description="Helical" evidence="2">
    <location>
        <begin position="20"/>
        <end position="39"/>
    </location>
</feature>
<keyword evidence="2" id="KW-0812">Transmembrane</keyword>
<keyword evidence="2" id="KW-0472">Membrane</keyword>